<dbReference type="InterPro" id="IPR016193">
    <property type="entry name" value="Cytidine_deaminase-like"/>
</dbReference>
<dbReference type="SUPFAM" id="SSF53927">
    <property type="entry name" value="Cytidine deaminase-like"/>
    <property type="match status" value="1"/>
</dbReference>
<feature type="domain" description="CMP/dCMP-type deaminase" evidence="2">
    <location>
        <begin position="1"/>
        <end position="119"/>
    </location>
</feature>
<dbReference type="GO" id="GO:0055086">
    <property type="term" value="P:nucleobase-containing small molecule metabolic process"/>
    <property type="evidence" value="ECO:0007669"/>
    <property type="project" value="UniProtKB-ARBA"/>
</dbReference>
<keyword evidence="3" id="KW-0378">Hydrolase</keyword>
<dbReference type="Proteomes" id="UP000253919">
    <property type="component" value="Unassembled WGS sequence"/>
</dbReference>
<evidence type="ECO:0000256" key="1">
    <source>
        <dbReference type="ARBA" id="ARBA00006576"/>
    </source>
</evidence>
<comment type="caution">
    <text evidence="3">The sequence shown here is derived from an EMBL/GenBank/DDBJ whole genome shotgun (WGS) entry which is preliminary data.</text>
</comment>
<dbReference type="InterPro" id="IPR050202">
    <property type="entry name" value="Cyt/Deoxycyt_deaminase"/>
</dbReference>
<dbReference type="GO" id="GO:0005829">
    <property type="term" value="C:cytosol"/>
    <property type="evidence" value="ECO:0007669"/>
    <property type="project" value="TreeGrafter"/>
</dbReference>
<proteinExistence type="inferred from homology"/>
<keyword evidence="4" id="KW-1185">Reference proteome</keyword>
<dbReference type="RefSeq" id="WP_233507471.1">
    <property type="nucleotide sequence ID" value="NZ_QASA01000001.1"/>
</dbReference>
<protein>
    <submittedName>
        <fullName evidence="3">Cytidine deaminase</fullName>
        <ecNumber evidence="3">3.5.4.5</ecNumber>
    </submittedName>
</protein>
<dbReference type="PANTHER" id="PTHR11644:SF2">
    <property type="entry name" value="CYTIDINE DEAMINASE"/>
    <property type="match status" value="1"/>
</dbReference>
<dbReference type="GO" id="GO:0004126">
    <property type="term" value="F:cytidine deaminase activity"/>
    <property type="evidence" value="ECO:0007669"/>
    <property type="project" value="UniProtKB-EC"/>
</dbReference>
<dbReference type="PROSITE" id="PS51747">
    <property type="entry name" value="CYT_DCMP_DEAMINASES_2"/>
    <property type="match status" value="1"/>
</dbReference>
<dbReference type="GO" id="GO:0072527">
    <property type="term" value="P:pyrimidine-containing compound metabolic process"/>
    <property type="evidence" value="ECO:0007669"/>
    <property type="project" value="UniProtKB-ARBA"/>
</dbReference>
<accession>A0A369QF23</accession>
<dbReference type="AlphaFoldDB" id="A0A369QF23"/>
<evidence type="ECO:0000313" key="4">
    <source>
        <dbReference type="Proteomes" id="UP000253919"/>
    </source>
</evidence>
<dbReference type="Pfam" id="PF00383">
    <property type="entry name" value="dCMP_cyt_deam_1"/>
    <property type="match status" value="1"/>
</dbReference>
<evidence type="ECO:0000259" key="2">
    <source>
        <dbReference type="PROSITE" id="PS51747"/>
    </source>
</evidence>
<dbReference type="EMBL" id="QASA01000001">
    <property type="protein sequence ID" value="RDC63511.1"/>
    <property type="molecule type" value="Genomic_DNA"/>
</dbReference>
<dbReference type="EC" id="3.5.4.5" evidence="3"/>
<comment type="similarity">
    <text evidence="1">Belongs to the cytidine and deoxycytidylate deaminase family.</text>
</comment>
<dbReference type="Gene3D" id="3.40.140.10">
    <property type="entry name" value="Cytidine Deaminase, domain 2"/>
    <property type="match status" value="1"/>
</dbReference>
<dbReference type="GO" id="GO:0008270">
    <property type="term" value="F:zinc ion binding"/>
    <property type="evidence" value="ECO:0007669"/>
    <property type="project" value="TreeGrafter"/>
</dbReference>
<dbReference type="PANTHER" id="PTHR11644">
    <property type="entry name" value="CYTIDINE DEAMINASE"/>
    <property type="match status" value="1"/>
</dbReference>
<dbReference type="NCBIfam" id="NF004064">
    <property type="entry name" value="PRK05578.1"/>
    <property type="match status" value="1"/>
</dbReference>
<dbReference type="CDD" id="cd01283">
    <property type="entry name" value="cytidine_deaminase"/>
    <property type="match status" value="1"/>
</dbReference>
<gene>
    <name evidence="3" type="ORF">AHMF7616_02116</name>
</gene>
<name>A0A369QF23_9BACT</name>
<dbReference type="InterPro" id="IPR002125">
    <property type="entry name" value="CMP_dCMP_dom"/>
</dbReference>
<evidence type="ECO:0000313" key="3">
    <source>
        <dbReference type="EMBL" id="RDC63511.1"/>
    </source>
</evidence>
<reference evidence="3 4" key="1">
    <citation type="submission" date="2018-04" db="EMBL/GenBank/DDBJ databases">
        <title>Adhaeribacter sp. HMF7616 genome sequencing and assembly.</title>
        <authorList>
            <person name="Kang H."/>
            <person name="Kang J."/>
            <person name="Cha I."/>
            <person name="Kim H."/>
            <person name="Joh K."/>
        </authorList>
    </citation>
    <scope>NUCLEOTIDE SEQUENCE [LARGE SCALE GENOMIC DNA]</scope>
    <source>
        <strain evidence="3 4">HMF7616</strain>
    </source>
</reference>
<sequence>MAYAPYSSFHVGAAILLNDNTIHTGNNQENAVFPSGLCAERTALFGLMAHHPPMKIIAIAVTARRINIGATPGGACRQVIAEYENRQNASIPVLIQVGPETFYRCQSVQDLLPLQFSQERFKQIF</sequence>
<organism evidence="3 4">
    <name type="scientific">Adhaeribacter pallidiroseus</name>
    <dbReference type="NCBI Taxonomy" id="2072847"/>
    <lineage>
        <taxon>Bacteria</taxon>
        <taxon>Pseudomonadati</taxon>
        <taxon>Bacteroidota</taxon>
        <taxon>Cytophagia</taxon>
        <taxon>Cytophagales</taxon>
        <taxon>Hymenobacteraceae</taxon>
        <taxon>Adhaeribacter</taxon>
    </lineage>
</organism>